<dbReference type="PANTHER" id="PTHR38471">
    <property type="entry name" value="FOUR HELIX BUNDLE PROTEIN"/>
    <property type="match status" value="1"/>
</dbReference>
<name>A0A4S8I0Z8_9BACT</name>
<dbReference type="AlphaFoldDB" id="A0A4S8I0Z8"/>
<sequence>MFIPLNHKTLDVYKAAHEMLLECYIITRELPPEEKFVLVSQIRRASLSVKLNIAEGASRKSTAERKRFYEVARSSVVEIDSAVEAVVDIKYVALDNLQNLGILLNRCFSMLCNMIS</sequence>
<dbReference type="Pfam" id="PF05635">
    <property type="entry name" value="23S_rRNA_IVP"/>
    <property type="match status" value="1"/>
</dbReference>
<dbReference type="CDD" id="cd16377">
    <property type="entry name" value="23S_rRNA_IVP_like"/>
    <property type="match status" value="1"/>
</dbReference>
<comment type="caution">
    <text evidence="1">The sequence shown here is derived from an EMBL/GenBank/DDBJ whole genome shotgun (WGS) entry which is preliminary data.</text>
</comment>
<accession>A0A4S8I0Z8</accession>
<dbReference type="NCBIfam" id="TIGR02436">
    <property type="entry name" value="four helix bundle protein"/>
    <property type="match status" value="1"/>
</dbReference>
<dbReference type="Gene3D" id="1.20.1440.60">
    <property type="entry name" value="23S rRNA-intervening sequence"/>
    <property type="match status" value="1"/>
</dbReference>
<evidence type="ECO:0000313" key="2">
    <source>
        <dbReference type="Proteomes" id="UP000306918"/>
    </source>
</evidence>
<dbReference type="OrthoDB" id="9811959at2"/>
<keyword evidence="2" id="KW-1185">Reference proteome</keyword>
<dbReference type="InterPro" id="IPR036583">
    <property type="entry name" value="23S_rRNA_IVS_sf"/>
</dbReference>
<reference evidence="1 2" key="1">
    <citation type="submission" date="2019-04" db="EMBL/GenBank/DDBJ databases">
        <title>Niastella caeni sp. nov., isolated from activated sludge.</title>
        <authorList>
            <person name="Sheng M."/>
        </authorList>
    </citation>
    <scope>NUCLEOTIDE SEQUENCE [LARGE SCALE GENOMIC DNA]</scope>
    <source>
        <strain evidence="1 2">HX-2-15</strain>
    </source>
</reference>
<dbReference type="InterPro" id="IPR012657">
    <property type="entry name" value="23S_rRNA-intervening_sequence"/>
</dbReference>
<gene>
    <name evidence="1" type="ORF">FAM09_04430</name>
</gene>
<dbReference type="PANTHER" id="PTHR38471:SF2">
    <property type="entry name" value="FOUR HELIX BUNDLE PROTEIN"/>
    <property type="match status" value="1"/>
</dbReference>
<protein>
    <submittedName>
        <fullName evidence="1">Four helix bundle protein</fullName>
    </submittedName>
</protein>
<evidence type="ECO:0000313" key="1">
    <source>
        <dbReference type="EMBL" id="THU41361.1"/>
    </source>
</evidence>
<organism evidence="1 2">
    <name type="scientific">Niastella caeni</name>
    <dbReference type="NCBI Taxonomy" id="2569763"/>
    <lineage>
        <taxon>Bacteria</taxon>
        <taxon>Pseudomonadati</taxon>
        <taxon>Bacteroidota</taxon>
        <taxon>Chitinophagia</taxon>
        <taxon>Chitinophagales</taxon>
        <taxon>Chitinophagaceae</taxon>
        <taxon>Niastella</taxon>
    </lineage>
</organism>
<dbReference type="Proteomes" id="UP000306918">
    <property type="component" value="Unassembled WGS sequence"/>
</dbReference>
<proteinExistence type="predicted"/>
<dbReference type="SUPFAM" id="SSF158446">
    <property type="entry name" value="IVS-encoded protein-like"/>
    <property type="match status" value="1"/>
</dbReference>
<dbReference type="EMBL" id="STFF01000001">
    <property type="protein sequence ID" value="THU41361.1"/>
    <property type="molecule type" value="Genomic_DNA"/>
</dbReference>